<dbReference type="AlphaFoldDB" id="A0A6B0TUC9"/>
<proteinExistence type="predicted"/>
<evidence type="ECO:0008006" key="3">
    <source>
        <dbReference type="Google" id="ProtNLM"/>
    </source>
</evidence>
<organism evidence="2">
    <name type="scientific">Ixodes ricinus</name>
    <name type="common">Common tick</name>
    <name type="synonym">Acarus ricinus</name>
    <dbReference type="NCBI Taxonomy" id="34613"/>
    <lineage>
        <taxon>Eukaryota</taxon>
        <taxon>Metazoa</taxon>
        <taxon>Ecdysozoa</taxon>
        <taxon>Arthropoda</taxon>
        <taxon>Chelicerata</taxon>
        <taxon>Arachnida</taxon>
        <taxon>Acari</taxon>
        <taxon>Parasitiformes</taxon>
        <taxon>Ixodida</taxon>
        <taxon>Ixodoidea</taxon>
        <taxon>Ixodidae</taxon>
        <taxon>Ixodinae</taxon>
        <taxon>Ixodes</taxon>
    </lineage>
</organism>
<keyword evidence="1" id="KW-0732">Signal</keyword>
<protein>
    <recommendedName>
        <fullName evidence="3">Secreted protein</fullName>
    </recommendedName>
</protein>
<reference evidence="2" key="1">
    <citation type="submission" date="2019-12" db="EMBL/GenBank/DDBJ databases">
        <title>An insight into the sialome of adult female Ixodes ricinus ticks feeding for 6 days.</title>
        <authorList>
            <person name="Perner J."/>
            <person name="Ribeiro J.M.C."/>
        </authorList>
    </citation>
    <scope>NUCLEOTIDE SEQUENCE</scope>
    <source>
        <strain evidence="2">Semi-engorged</strain>
        <tissue evidence="2">Salivary glands</tissue>
    </source>
</reference>
<feature type="signal peptide" evidence="1">
    <location>
        <begin position="1"/>
        <end position="29"/>
    </location>
</feature>
<dbReference type="EMBL" id="GIFC01001526">
    <property type="protein sequence ID" value="MXU83609.1"/>
    <property type="molecule type" value="Transcribed_RNA"/>
</dbReference>
<evidence type="ECO:0000313" key="2">
    <source>
        <dbReference type="EMBL" id="MXU83609.1"/>
    </source>
</evidence>
<accession>A0A6B0TUC9</accession>
<name>A0A6B0TUC9_IXORI</name>
<sequence>MSCVLWATVRVWAVLVWVRRELRVRPTWGDCLSLCPAWAAGSRLVHQVLHRLHNQVDGHFVISTSWDNDISILLCR</sequence>
<evidence type="ECO:0000256" key="1">
    <source>
        <dbReference type="SAM" id="SignalP"/>
    </source>
</evidence>
<feature type="chain" id="PRO_5025388212" description="Secreted protein" evidence="1">
    <location>
        <begin position="30"/>
        <end position="76"/>
    </location>
</feature>